<sequence length="358" mass="39072">MSELAEAPQPGSELAPAGPAGNPAAGYTGRQKAAALLVSLGPEKAAELMRFLPDEEVEQLSADMAEIYRVDSNVAESLYEEMYIRLAPGSEVALGGLEYTREVLENLLGPQRADEIISLLQARGEVRPFEFLRRTPPEQICTLLKDEAPQTIALVIASLWPSVAGQVLTHLPPEQQAEIAVRIATMRETNPGVIGAIDQGLRQKVSAISTAEFHSPGGVDSLADILNNAGRSTERHVIETLAKNAPELADEVRMKLFTFEDLSVLEDRDMQLILREVEGKDLVLALRGVPEDLVEKFLSNMSERAAQTLREDMEVMPPQRRTVVEEAQGKIVAIVRRLDEEGTIVLPRGEEEGGGDVL</sequence>
<evidence type="ECO:0000256" key="9">
    <source>
        <dbReference type="ARBA" id="ARBA00023143"/>
    </source>
</evidence>
<name>A0ABY5PJD5_9ACTN</name>
<evidence type="ECO:0000259" key="13">
    <source>
        <dbReference type="Pfam" id="PF14842"/>
    </source>
</evidence>
<evidence type="ECO:0000256" key="8">
    <source>
        <dbReference type="ARBA" id="ARBA00023136"/>
    </source>
</evidence>
<feature type="domain" description="Flagellar motor switch protein FliG middle" evidence="12">
    <location>
        <begin position="137"/>
        <end position="210"/>
    </location>
</feature>
<evidence type="ECO:0000313" key="15">
    <source>
        <dbReference type="Proteomes" id="UP001058860"/>
    </source>
</evidence>
<dbReference type="InterPro" id="IPR000090">
    <property type="entry name" value="Flg_Motor_Flig"/>
</dbReference>
<dbReference type="PANTHER" id="PTHR30534">
    <property type="entry name" value="FLAGELLAR MOTOR SWITCH PROTEIN FLIG"/>
    <property type="match status" value="1"/>
</dbReference>
<reference evidence="15" key="1">
    <citation type="submission" date="2021-11" db="EMBL/GenBank/DDBJ databases">
        <title>Cultivation dependent microbiological survey of springs from the worlds oldest radium mine currently devoted to the extraction of radon-saturated water.</title>
        <authorList>
            <person name="Kapinusova G."/>
            <person name="Smrhova T."/>
            <person name="Strejcek M."/>
            <person name="Suman J."/>
            <person name="Jani K."/>
            <person name="Pajer P."/>
            <person name="Uhlik O."/>
        </authorList>
    </citation>
    <scope>NUCLEOTIDE SEQUENCE [LARGE SCALE GENOMIC DNA]</scope>
    <source>
        <strain evidence="15">J379</strain>
    </source>
</reference>
<gene>
    <name evidence="14" type="primary">fliG</name>
    <name evidence="14" type="ORF">LRS13_04205</name>
</gene>
<evidence type="ECO:0000259" key="11">
    <source>
        <dbReference type="Pfam" id="PF01706"/>
    </source>
</evidence>
<evidence type="ECO:0000256" key="7">
    <source>
        <dbReference type="ARBA" id="ARBA00022779"/>
    </source>
</evidence>
<feature type="domain" description="Flagellar motor switch protein FliG N-terminal" evidence="13">
    <location>
        <begin position="28"/>
        <end position="129"/>
    </location>
</feature>
<evidence type="ECO:0000256" key="6">
    <source>
        <dbReference type="ARBA" id="ARBA00022500"/>
    </source>
</evidence>
<keyword evidence="9" id="KW-0975">Bacterial flagellum</keyword>
<dbReference type="SUPFAM" id="SSF48029">
    <property type="entry name" value="FliG"/>
    <property type="match status" value="2"/>
</dbReference>
<keyword evidence="6" id="KW-0145">Chemotaxis</keyword>
<comment type="subcellular location">
    <subcellularLocation>
        <location evidence="1">Bacterial flagellum basal body</location>
    </subcellularLocation>
    <subcellularLocation>
        <location evidence="2">Cell membrane</location>
        <topology evidence="2">Peripheral membrane protein</topology>
        <orientation evidence="2">Cytoplasmic side</orientation>
    </subcellularLocation>
</comment>
<dbReference type="Pfam" id="PF01706">
    <property type="entry name" value="FliG_C"/>
    <property type="match status" value="1"/>
</dbReference>
<evidence type="ECO:0000259" key="12">
    <source>
        <dbReference type="Pfam" id="PF14841"/>
    </source>
</evidence>
<dbReference type="InterPro" id="IPR023087">
    <property type="entry name" value="Flg_Motor_Flig_C"/>
</dbReference>
<dbReference type="Pfam" id="PF14841">
    <property type="entry name" value="FliG_M"/>
    <property type="match status" value="1"/>
</dbReference>
<dbReference type="InterPro" id="IPR028263">
    <property type="entry name" value="FliG_N"/>
</dbReference>
<feature type="compositionally biased region" description="Low complexity" evidence="10">
    <location>
        <begin position="15"/>
        <end position="25"/>
    </location>
</feature>
<dbReference type="InterPro" id="IPR032779">
    <property type="entry name" value="FliG_M"/>
</dbReference>
<evidence type="ECO:0000256" key="4">
    <source>
        <dbReference type="ARBA" id="ARBA00021870"/>
    </source>
</evidence>
<dbReference type="EMBL" id="CP088295">
    <property type="protein sequence ID" value="UUY04741.1"/>
    <property type="molecule type" value="Genomic_DNA"/>
</dbReference>
<dbReference type="InterPro" id="IPR011002">
    <property type="entry name" value="FliG_a-hlx"/>
</dbReference>
<dbReference type="Proteomes" id="UP001058860">
    <property type="component" value="Chromosome"/>
</dbReference>
<dbReference type="NCBIfam" id="TIGR00207">
    <property type="entry name" value="fliG"/>
    <property type="match status" value="1"/>
</dbReference>
<evidence type="ECO:0000256" key="1">
    <source>
        <dbReference type="ARBA" id="ARBA00004117"/>
    </source>
</evidence>
<evidence type="ECO:0000256" key="5">
    <source>
        <dbReference type="ARBA" id="ARBA00022475"/>
    </source>
</evidence>
<feature type="region of interest" description="Disordered" evidence="10">
    <location>
        <begin position="1"/>
        <end position="25"/>
    </location>
</feature>
<keyword evidence="14" id="KW-0969">Cilium</keyword>
<keyword evidence="15" id="KW-1185">Reference proteome</keyword>
<comment type="similarity">
    <text evidence="3">Belongs to the FliG family.</text>
</comment>
<keyword evidence="5" id="KW-1003">Cell membrane</keyword>
<dbReference type="RefSeq" id="WP_353865219.1">
    <property type="nucleotide sequence ID" value="NZ_CP088295.1"/>
</dbReference>
<keyword evidence="7" id="KW-0283">Flagellar rotation</keyword>
<accession>A0ABY5PJD5</accession>
<protein>
    <recommendedName>
        <fullName evidence="4">Flagellar motor switch protein FliG</fullName>
    </recommendedName>
</protein>
<keyword evidence="14" id="KW-0966">Cell projection</keyword>
<dbReference type="Pfam" id="PF14842">
    <property type="entry name" value="FliG_N"/>
    <property type="match status" value="1"/>
</dbReference>
<dbReference type="PRINTS" id="PR00954">
    <property type="entry name" value="FLGMOTORFLIG"/>
</dbReference>
<proteinExistence type="inferred from homology"/>
<dbReference type="PANTHER" id="PTHR30534:SF0">
    <property type="entry name" value="FLAGELLAR MOTOR SWITCH PROTEIN FLIG"/>
    <property type="match status" value="1"/>
</dbReference>
<feature type="domain" description="Flagellar motor switch protein FliG C-terminal" evidence="11">
    <location>
        <begin position="239"/>
        <end position="346"/>
    </location>
</feature>
<keyword evidence="14" id="KW-0282">Flagellum</keyword>
<organism evidence="14 15">
    <name type="scientific">Svornostia abyssi</name>
    <dbReference type="NCBI Taxonomy" id="2898438"/>
    <lineage>
        <taxon>Bacteria</taxon>
        <taxon>Bacillati</taxon>
        <taxon>Actinomycetota</taxon>
        <taxon>Thermoleophilia</taxon>
        <taxon>Solirubrobacterales</taxon>
        <taxon>Baekduiaceae</taxon>
        <taxon>Svornostia</taxon>
    </lineage>
</organism>
<evidence type="ECO:0000256" key="2">
    <source>
        <dbReference type="ARBA" id="ARBA00004413"/>
    </source>
</evidence>
<keyword evidence="8" id="KW-0472">Membrane</keyword>
<dbReference type="Gene3D" id="1.10.220.30">
    <property type="match status" value="3"/>
</dbReference>
<dbReference type="PIRSF" id="PIRSF003161">
    <property type="entry name" value="FliG"/>
    <property type="match status" value="1"/>
</dbReference>
<evidence type="ECO:0000256" key="10">
    <source>
        <dbReference type="SAM" id="MobiDB-lite"/>
    </source>
</evidence>
<evidence type="ECO:0000313" key="14">
    <source>
        <dbReference type="EMBL" id="UUY04741.1"/>
    </source>
</evidence>
<evidence type="ECO:0000256" key="3">
    <source>
        <dbReference type="ARBA" id="ARBA00010299"/>
    </source>
</evidence>